<evidence type="ECO:0000313" key="2">
    <source>
        <dbReference type="EMBL" id="MBP3944555.1"/>
    </source>
</evidence>
<dbReference type="Gene3D" id="3.40.50.10140">
    <property type="entry name" value="Toll/interleukin-1 receptor homology (TIR) domain"/>
    <property type="match status" value="1"/>
</dbReference>
<keyword evidence="2" id="KW-0675">Receptor</keyword>
<dbReference type="Proteomes" id="UP000679691">
    <property type="component" value="Unassembled WGS sequence"/>
</dbReference>
<gene>
    <name evidence="2" type="ORF">J5U18_13535</name>
</gene>
<dbReference type="EMBL" id="JAGKSB010000026">
    <property type="protein sequence ID" value="MBP3944555.1"/>
    <property type="molecule type" value="Genomic_DNA"/>
</dbReference>
<dbReference type="SUPFAM" id="SSF52200">
    <property type="entry name" value="Toll/Interleukin receptor TIR domain"/>
    <property type="match status" value="1"/>
</dbReference>
<evidence type="ECO:0000313" key="3">
    <source>
        <dbReference type="Proteomes" id="UP000679691"/>
    </source>
</evidence>
<dbReference type="Pfam" id="PF13676">
    <property type="entry name" value="TIR_2"/>
    <property type="match status" value="1"/>
</dbReference>
<dbReference type="AlphaFoldDB" id="A0A8T4HE17"/>
<dbReference type="InterPro" id="IPR035897">
    <property type="entry name" value="Toll_tir_struct_dom_sf"/>
</dbReference>
<keyword evidence="3" id="KW-1185">Reference proteome</keyword>
<reference evidence="2" key="1">
    <citation type="submission" date="2021-03" db="EMBL/GenBank/DDBJ databases">
        <authorList>
            <person name="Lu T."/>
            <person name="Wang Q."/>
            <person name="Han X."/>
        </authorList>
    </citation>
    <scope>NUCLEOTIDE SEQUENCE</scope>
    <source>
        <strain evidence="2">WQ 2009</strain>
    </source>
</reference>
<name>A0A8T4HE17_9SPHI</name>
<sequence>MALLTSSYLKNVYNSNLTSLNESIRTRNFSASTTSSFDIFLSHSFLDRDEVLGLYKELTNRGFSVYVDWIVDPQLDRNHVTKESASLIRARMKASKTLLLAVSHNAAVSKWMPWELGYVDGDKGFCAIIPISKDNQTRSSYSGYEYLSLYPYTTLQDDSNGDPRLWLFEQDGGYIVLEDWIRRGVKPYKR</sequence>
<accession>A0A8T4HE17</accession>
<dbReference type="RefSeq" id="WP_353548070.1">
    <property type="nucleotide sequence ID" value="NZ_JAGKSB010000026.1"/>
</dbReference>
<protein>
    <submittedName>
        <fullName evidence="2">Toll/interleukin-1 receptor domain-containing protein</fullName>
    </submittedName>
</protein>
<organism evidence="2 3">
    <name type="scientific">Rhinopithecimicrobium faecis</name>
    <dbReference type="NCBI Taxonomy" id="2820698"/>
    <lineage>
        <taxon>Bacteria</taxon>
        <taxon>Pseudomonadati</taxon>
        <taxon>Bacteroidota</taxon>
        <taxon>Sphingobacteriia</taxon>
        <taxon>Sphingobacteriales</taxon>
        <taxon>Sphingobacteriaceae</taxon>
        <taxon>Rhinopithecimicrobium</taxon>
    </lineage>
</organism>
<feature type="domain" description="TIR" evidence="1">
    <location>
        <begin position="39"/>
        <end position="149"/>
    </location>
</feature>
<dbReference type="InterPro" id="IPR000157">
    <property type="entry name" value="TIR_dom"/>
</dbReference>
<comment type="caution">
    <text evidence="2">The sequence shown here is derived from an EMBL/GenBank/DDBJ whole genome shotgun (WGS) entry which is preliminary data.</text>
</comment>
<proteinExistence type="predicted"/>
<dbReference type="GO" id="GO:0007165">
    <property type="term" value="P:signal transduction"/>
    <property type="evidence" value="ECO:0007669"/>
    <property type="project" value="InterPro"/>
</dbReference>
<evidence type="ECO:0000259" key="1">
    <source>
        <dbReference type="Pfam" id="PF13676"/>
    </source>
</evidence>